<feature type="non-terminal residue" evidence="6">
    <location>
        <position position="112"/>
    </location>
</feature>
<keyword evidence="1" id="KW-0436">Ligase</keyword>
<evidence type="ECO:0000256" key="4">
    <source>
        <dbReference type="ARBA" id="ARBA00022917"/>
    </source>
</evidence>
<dbReference type="Gene3D" id="1.10.10.350">
    <property type="match status" value="1"/>
</dbReference>
<dbReference type="GO" id="GO:0005524">
    <property type="term" value="F:ATP binding"/>
    <property type="evidence" value="ECO:0007669"/>
    <property type="project" value="UniProtKB-KW"/>
</dbReference>
<protein>
    <submittedName>
        <fullName evidence="6">Uncharacterized protein</fullName>
    </submittedName>
</protein>
<dbReference type="AlphaFoldDB" id="A0A813K3G3"/>
<reference evidence="6" key="1">
    <citation type="submission" date="2021-02" db="EMBL/GenBank/DDBJ databases">
        <authorList>
            <person name="Dougan E. K."/>
            <person name="Rhodes N."/>
            <person name="Thang M."/>
            <person name="Chan C."/>
        </authorList>
    </citation>
    <scope>NUCLEOTIDE SEQUENCE</scope>
</reference>
<dbReference type="EMBL" id="CAJNNW010028400">
    <property type="protein sequence ID" value="CAE8695915.1"/>
    <property type="molecule type" value="Genomic_DNA"/>
</dbReference>
<evidence type="ECO:0000256" key="3">
    <source>
        <dbReference type="ARBA" id="ARBA00022840"/>
    </source>
</evidence>
<comment type="caution">
    <text evidence="6">The sequence shown here is derived from an EMBL/GenBank/DDBJ whole genome shotgun (WGS) entry which is preliminary data.</text>
</comment>
<dbReference type="GO" id="GO:0000049">
    <property type="term" value="F:tRNA binding"/>
    <property type="evidence" value="ECO:0007669"/>
    <property type="project" value="InterPro"/>
</dbReference>
<keyword evidence="3" id="KW-0067">ATP-binding</keyword>
<name>A0A813K3G3_POLGL</name>
<dbReference type="GO" id="GO:0006412">
    <property type="term" value="P:translation"/>
    <property type="evidence" value="ECO:0007669"/>
    <property type="project" value="UniProtKB-KW"/>
</dbReference>
<evidence type="ECO:0000313" key="6">
    <source>
        <dbReference type="EMBL" id="CAE8695915.1"/>
    </source>
</evidence>
<organism evidence="6 7">
    <name type="scientific">Polarella glacialis</name>
    <name type="common">Dinoflagellate</name>
    <dbReference type="NCBI Taxonomy" id="89957"/>
    <lineage>
        <taxon>Eukaryota</taxon>
        <taxon>Sar</taxon>
        <taxon>Alveolata</taxon>
        <taxon>Dinophyceae</taxon>
        <taxon>Suessiales</taxon>
        <taxon>Suessiaceae</taxon>
        <taxon>Polarella</taxon>
    </lineage>
</organism>
<proteinExistence type="predicted"/>
<evidence type="ECO:0000256" key="2">
    <source>
        <dbReference type="ARBA" id="ARBA00022741"/>
    </source>
</evidence>
<evidence type="ECO:0000313" key="7">
    <source>
        <dbReference type="Proteomes" id="UP000626109"/>
    </source>
</evidence>
<feature type="non-terminal residue" evidence="6">
    <location>
        <position position="1"/>
    </location>
</feature>
<dbReference type="InterPro" id="IPR008925">
    <property type="entry name" value="aa_tRNA-synth_I_cd-bd_sf"/>
</dbReference>
<accession>A0A813K3G3</accession>
<keyword evidence="4" id="KW-0648">Protein biosynthesis</keyword>
<dbReference type="SUPFAM" id="SSF48163">
    <property type="entry name" value="An anticodon-binding domain of class I aminoacyl-tRNA synthetases"/>
    <property type="match status" value="1"/>
</dbReference>
<dbReference type="Proteomes" id="UP000626109">
    <property type="component" value="Unassembled WGS sequence"/>
</dbReference>
<keyword evidence="5" id="KW-0030">Aminoacyl-tRNA synthetase</keyword>
<gene>
    <name evidence="6" type="ORF">PGLA2088_LOCUS29602</name>
</gene>
<evidence type="ECO:0000256" key="1">
    <source>
        <dbReference type="ARBA" id="ARBA00022598"/>
    </source>
</evidence>
<dbReference type="InterPro" id="IPR020751">
    <property type="entry name" value="aa-tRNA-synth_I_codon-bd_sub2"/>
</dbReference>
<keyword evidence="2" id="KW-0547">Nucleotide-binding</keyword>
<dbReference type="GO" id="GO:0004812">
    <property type="term" value="F:aminoacyl-tRNA ligase activity"/>
    <property type="evidence" value="ECO:0007669"/>
    <property type="project" value="UniProtKB-KW"/>
</dbReference>
<evidence type="ECO:0000256" key="5">
    <source>
        <dbReference type="ARBA" id="ARBA00023146"/>
    </source>
</evidence>
<sequence length="112" mass="12452">DPKLQKLLCDSGEVVELLLKTSRHGRLTSEDFPEVLELLKQQGRTGARVHRPLRLLLTGRASGAGVSDILRLLELAEAEGGDERGPTLKQRLSIVRQVFAARRTESQWRDAA</sequence>